<dbReference type="GO" id="GO:0003723">
    <property type="term" value="F:RNA binding"/>
    <property type="evidence" value="ECO:0007669"/>
    <property type="project" value="UniProtKB-UniRule"/>
</dbReference>
<dbReference type="CDD" id="cd20433">
    <property type="entry name" value="Tudor_TDRD11"/>
    <property type="match status" value="1"/>
</dbReference>
<feature type="domain" description="TNase-like" evidence="8">
    <location>
        <begin position="179"/>
        <end position="317"/>
    </location>
</feature>
<evidence type="ECO:0000259" key="8">
    <source>
        <dbReference type="PROSITE" id="PS50830"/>
    </source>
</evidence>
<dbReference type="AlphaFoldDB" id="A0A0D2WQH8"/>
<dbReference type="InParanoid" id="A0A0D2WQH8"/>
<dbReference type="GO" id="GO:0005634">
    <property type="term" value="C:nucleus"/>
    <property type="evidence" value="ECO:0007669"/>
    <property type="project" value="TreeGrafter"/>
</dbReference>
<feature type="domain" description="TNase-like" evidence="8">
    <location>
        <begin position="334"/>
        <end position="497"/>
    </location>
</feature>
<feature type="region of interest" description="Disordered" evidence="6">
    <location>
        <begin position="371"/>
        <end position="391"/>
    </location>
</feature>
<dbReference type="FunFam" id="2.40.50.90:FF:000002">
    <property type="entry name" value="Staphylococcal nuclease domain-containing protein"/>
    <property type="match status" value="1"/>
</dbReference>
<feature type="compositionally biased region" description="Low complexity" evidence="6">
    <location>
        <begin position="374"/>
        <end position="385"/>
    </location>
</feature>
<dbReference type="InterPro" id="IPR016071">
    <property type="entry name" value="Staphylococal_nuclease_OB-fold"/>
</dbReference>
<dbReference type="PROSITE" id="PS50304">
    <property type="entry name" value="TUDOR"/>
    <property type="match status" value="1"/>
</dbReference>
<evidence type="ECO:0000256" key="3">
    <source>
        <dbReference type="ARBA" id="ARBA00022490"/>
    </source>
</evidence>
<evidence type="ECO:0000259" key="7">
    <source>
        <dbReference type="PROSITE" id="PS50304"/>
    </source>
</evidence>
<keyword evidence="3 5" id="KW-0963">Cytoplasm</keyword>
<dbReference type="eggNOG" id="KOG2039">
    <property type="taxonomic scope" value="Eukaryota"/>
</dbReference>
<dbReference type="SMART" id="SM00333">
    <property type="entry name" value="TUDOR"/>
    <property type="match status" value="1"/>
</dbReference>
<name>A0A0D2WQH8_CAPO3</name>
<dbReference type="Proteomes" id="UP000008743">
    <property type="component" value="Unassembled WGS sequence"/>
</dbReference>
<accession>A0A0D2WQH8</accession>
<dbReference type="PANTHER" id="PTHR12302:SF2">
    <property type="entry name" value="STAPHYLOCOCCAL NUCLEASE DOMAIN-CONTAINING PROTEIN 1"/>
    <property type="match status" value="1"/>
</dbReference>
<dbReference type="InterPro" id="IPR035437">
    <property type="entry name" value="SNase_OB-fold_sf"/>
</dbReference>
<dbReference type="STRING" id="595528.A0A0D2WQH8"/>
<dbReference type="GO" id="GO:0005829">
    <property type="term" value="C:cytosol"/>
    <property type="evidence" value="ECO:0007669"/>
    <property type="project" value="UniProtKB-UniRule"/>
</dbReference>
<dbReference type="SUPFAM" id="SSF63748">
    <property type="entry name" value="Tudor/PWWP/MBT"/>
    <property type="match status" value="1"/>
</dbReference>
<evidence type="ECO:0000256" key="5">
    <source>
        <dbReference type="PIRNR" id="PIRNR017179"/>
    </source>
</evidence>
<dbReference type="Gene3D" id="2.40.50.90">
    <property type="match status" value="5"/>
</dbReference>
<dbReference type="PROSITE" id="PS50830">
    <property type="entry name" value="TNASE_3"/>
    <property type="match status" value="4"/>
</dbReference>
<dbReference type="FunCoup" id="A0A0D2WQH8">
    <property type="interactions" value="720"/>
</dbReference>
<evidence type="ECO:0000313" key="10">
    <source>
        <dbReference type="Proteomes" id="UP000008743"/>
    </source>
</evidence>
<dbReference type="OrthoDB" id="10023235at2759"/>
<dbReference type="InterPro" id="IPR016685">
    <property type="entry name" value="Silence_cplx_Nase-comp_TudorSN"/>
</dbReference>
<dbReference type="OMA" id="ARCADHH"/>
<dbReference type="GO" id="GO:0004518">
    <property type="term" value="F:nuclease activity"/>
    <property type="evidence" value="ECO:0007669"/>
    <property type="project" value="TreeGrafter"/>
</dbReference>
<reference evidence="10" key="1">
    <citation type="submission" date="2011-02" db="EMBL/GenBank/DDBJ databases">
        <title>The Genome Sequence of Capsaspora owczarzaki ATCC 30864.</title>
        <authorList>
            <person name="Russ C."/>
            <person name="Cuomo C."/>
            <person name="Burger G."/>
            <person name="Gray M.W."/>
            <person name="Holland P.W.H."/>
            <person name="King N."/>
            <person name="Lang F.B.F."/>
            <person name="Roger A.J."/>
            <person name="Ruiz-Trillo I."/>
            <person name="Young S.K."/>
            <person name="Zeng Q."/>
            <person name="Gargeya S."/>
            <person name="Alvarado L."/>
            <person name="Berlin A."/>
            <person name="Chapman S.B."/>
            <person name="Chen Z."/>
            <person name="Freedman E."/>
            <person name="Gellesch M."/>
            <person name="Goldberg J."/>
            <person name="Griggs A."/>
            <person name="Gujja S."/>
            <person name="Heilman E."/>
            <person name="Heiman D."/>
            <person name="Howarth C."/>
            <person name="Mehta T."/>
            <person name="Neiman D."/>
            <person name="Pearson M."/>
            <person name="Roberts A."/>
            <person name="Saif S."/>
            <person name="Shea T."/>
            <person name="Shenoy N."/>
            <person name="Sisk P."/>
            <person name="Stolte C."/>
            <person name="Sykes S."/>
            <person name="White J."/>
            <person name="Yandava C."/>
            <person name="Haas B."/>
            <person name="Nusbaum C."/>
            <person name="Birren B."/>
        </authorList>
    </citation>
    <scope>NUCLEOTIDE SEQUENCE</scope>
    <source>
        <strain evidence="10">ATCC 30864</strain>
    </source>
</reference>
<dbReference type="FunFam" id="2.30.30.140:FF:000018">
    <property type="entry name" value="Serine/threonine-protein kinase 31"/>
    <property type="match status" value="1"/>
</dbReference>
<dbReference type="Pfam" id="PF00567">
    <property type="entry name" value="TUDOR"/>
    <property type="match status" value="1"/>
</dbReference>
<gene>
    <name evidence="9" type="ORF">CAOG_004649</name>
</gene>
<dbReference type="GO" id="GO:0006402">
    <property type="term" value="P:mRNA catabolic process"/>
    <property type="evidence" value="ECO:0007669"/>
    <property type="project" value="UniProtKB-UniRule"/>
</dbReference>
<dbReference type="InterPro" id="IPR047386">
    <property type="entry name" value="Tudor_TDRD11"/>
</dbReference>
<dbReference type="SMART" id="SM00318">
    <property type="entry name" value="SNc"/>
    <property type="match status" value="4"/>
</dbReference>
<proteinExistence type="predicted"/>
<sequence length="913" mass="99198">MSIRGDKAIVKQVLSGDTIVLRGKPVNGPPQEKTVSLANLVVPRLARRSNDANAAASEPEEAFAWDAREFLRTRLVGREVTFKTEYTIATMQRDFVSIIVNGENISQLLVKAGLAKTRTPTNASKISEELVELQRIEAEAQAAGTGQWSTKEGEAAKHSRQVVWKVENSKALLEAHQGKQVDAIIEQLRDASTVRVLLLPSHTHATIQLSGVKAPGFKRAEGSDKEEAEPFAEEARFFVECRLLQKDVKVVLEAVAPQPNTFVGSIIHPAGNIAEALLSEGLAKCNDKSIGLVSVGREKYRAAEKSAKDKKVRLWKNFVASAASSSGPVDTIGSERTGVVVEIVNAETIIVKAEDGVHRLNLSSIRQQKPNLKAASSDAAEGAEGAEPKKQATPAAKLTMYDIPCGFEAREFLRKRLIGHRVKFTVDYIKAASEGFPSRTFATVVLDNTNIAEALVSQGFVTVVRTRNDDDVRSPIYDDLLAAEARAEKAAKGIHNKKDAHTLRVTDITADAIKAKQFLPSLQRAGRTTVVVEYIMSGSRVKVYLPREKGTATFMLSGISCPRASRGATEPGQPFGDEALALVRERTLQHDVDILVEGIDKSGGLIGALYLPNNDNLAAVLVDRGLATVHSSAEKLNYARDLINAEQRAKTARLNLWKDFKEEVKPTAAELAAAEEVVERKVEYSTVVVTEVTTAVNLWVQKESDLARLDTLMEGLAKSFESNPPVTGAYKPKLGDLCGAKYSADGNWYRAKVTKVTGNQIGVLFVDYGNSETTTPANLASLPAAFSAAAPAAQEVFVAFAALPSDPEWANAAVEFVRECVLDKQLRMNIEYKREGRAYVSLLDPETKDDLAGILLEEGLALVEPRRERALAALVAEATKAQDAAKRAHRGIWRHGDASVEEAREFGFTGKAR</sequence>
<dbReference type="SUPFAM" id="SSF50199">
    <property type="entry name" value="Staphylococcal nuclease"/>
    <property type="match status" value="5"/>
</dbReference>
<evidence type="ECO:0000256" key="2">
    <source>
        <dbReference type="ARBA" id="ARBA00017230"/>
    </source>
</evidence>
<dbReference type="Pfam" id="PF00565">
    <property type="entry name" value="SNase"/>
    <property type="match status" value="5"/>
</dbReference>
<protein>
    <recommendedName>
        <fullName evidence="2">Staphylococcal nuclease domain-containing protein 1</fullName>
    </recommendedName>
</protein>
<evidence type="ECO:0000256" key="6">
    <source>
        <dbReference type="SAM" id="MobiDB-lite"/>
    </source>
</evidence>
<dbReference type="PhylomeDB" id="A0A0D2WQH8"/>
<dbReference type="FunFam" id="2.40.50.90:FF:000018">
    <property type="entry name" value="Ribonuclease"/>
    <property type="match status" value="1"/>
</dbReference>
<feature type="domain" description="TNase-like" evidence="8">
    <location>
        <begin position="526"/>
        <end position="659"/>
    </location>
</feature>
<dbReference type="RefSeq" id="XP_004347396.1">
    <property type="nucleotide sequence ID" value="XM_004347346.2"/>
</dbReference>
<dbReference type="PIRSF" id="PIRSF017179">
    <property type="entry name" value="RISC-Tudor-SN"/>
    <property type="match status" value="1"/>
</dbReference>
<dbReference type="GO" id="GO:0031047">
    <property type="term" value="P:regulatory ncRNA-mediated gene silencing"/>
    <property type="evidence" value="ECO:0007669"/>
    <property type="project" value="UniProtKB-UniRule"/>
</dbReference>
<dbReference type="PANTHER" id="PTHR12302">
    <property type="entry name" value="EBNA2 BINDING PROTEIN P100"/>
    <property type="match status" value="1"/>
</dbReference>
<dbReference type="EMBL" id="KE346366">
    <property type="protein sequence ID" value="KJE93940.1"/>
    <property type="molecule type" value="Genomic_DNA"/>
</dbReference>
<dbReference type="InterPro" id="IPR002999">
    <property type="entry name" value="Tudor"/>
</dbReference>
<comment type="subcellular location">
    <subcellularLocation>
        <location evidence="1 5">Cytoplasm</location>
    </subcellularLocation>
</comment>
<dbReference type="Gene3D" id="2.30.30.140">
    <property type="match status" value="1"/>
</dbReference>
<evidence type="ECO:0000256" key="4">
    <source>
        <dbReference type="ARBA" id="ARBA00022737"/>
    </source>
</evidence>
<keyword evidence="10" id="KW-1185">Reference proteome</keyword>
<feature type="domain" description="Tudor" evidence="7">
    <location>
        <begin position="731"/>
        <end position="789"/>
    </location>
</feature>
<evidence type="ECO:0000313" key="9">
    <source>
        <dbReference type="EMBL" id="KJE93940.1"/>
    </source>
</evidence>
<organism evidence="9 10">
    <name type="scientific">Capsaspora owczarzaki (strain ATCC 30864)</name>
    <dbReference type="NCBI Taxonomy" id="595528"/>
    <lineage>
        <taxon>Eukaryota</taxon>
        <taxon>Filasterea</taxon>
        <taxon>Capsaspora</taxon>
    </lineage>
</organism>
<feature type="domain" description="TNase-like" evidence="8">
    <location>
        <begin position="4"/>
        <end position="150"/>
    </location>
</feature>
<dbReference type="GO" id="GO:0031332">
    <property type="term" value="C:RNAi effector complex"/>
    <property type="evidence" value="ECO:0007669"/>
    <property type="project" value="InterPro"/>
</dbReference>
<keyword evidence="4" id="KW-0677">Repeat</keyword>
<evidence type="ECO:0000256" key="1">
    <source>
        <dbReference type="ARBA" id="ARBA00004496"/>
    </source>
</evidence>